<dbReference type="RefSeq" id="WP_213144429.1">
    <property type="nucleotide sequence ID" value="NZ_JAGYPE020000015.1"/>
</dbReference>
<keyword evidence="1" id="KW-0238">DNA-binding</keyword>
<dbReference type="SMART" id="SM00530">
    <property type="entry name" value="HTH_XRE"/>
    <property type="match status" value="1"/>
</dbReference>
<organism evidence="3">
    <name type="scientific">Neobacillus citreus</name>
    <dbReference type="NCBI Taxonomy" id="2833578"/>
    <lineage>
        <taxon>Bacteria</taxon>
        <taxon>Bacillati</taxon>
        <taxon>Bacillota</taxon>
        <taxon>Bacilli</taxon>
        <taxon>Bacillales</taxon>
        <taxon>Bacillaceae</taxon>
        <taxon>Neobacillus</taxon>
    </lineage>
</organism>
<name>A0A942T1W4_9BACI</name>
<feature type="domain" description="HTH cro/C1-type" evidence="2">
    <location>
        <begin position="6"/>
        <end position="61"/>
    </location>
</feature>
<dbReference type="CDD" id="cd00093">
    <property type="entry name" value="HTH_XRE"/>
    <property type="match status" value="1"/>
</dbReference>
<evidence type="ECO:0000259" key="2">
    <source>
        <dbReference type="PROSITE" id="PS50943"/>
    </source>
</evidence>
<evidence type="ECO:0000256" key="1">
    <source>
        <dbReference type="ARBA" id="ARBA00023125"/>
    </source>
</evidence>
<dbReference type="GO" id="GO:0003677">
    <property type="term" value="F:DNA binding"/>
    <property type="evidence" value="ECO:0007669"/>
    <property type="project" value="UniProtKB-KW"/>
</dbReference>
<dbReference type="PANTHER" id="PTHR46797">
    <property type="entry name" value="HTH-TYPE TRANSCRIPTIONAL REGULATOR"/>
    <property type="match status" value="1"/>
</dbReference>
<accession>A0A942T1W4</accession>
<reference evidence="3" key="1">
    <citation type="submission" date="2021-05" db="EMBL/GenBank/DDBJ databases">
        <title>Novel Bacillus species.</title>
        <authorList>
            <person name="Liu G."/>
        </authorList>
    </citation>
    <scope>NUCLEOTIDE SEQUENCE</scope>
    <source>
        <strain evidence="3">FJAT-50051</strain>
    </source>
</reference>
<dbReference type="InterPro" id="IPR001387">
    <property type="entry name" value="Cro/C1-type_HTH"/>
</dbReference>
<protein>
    <submittedName>
        <fullName evidence="3">Helix-turn-helix transcriptional regulator</fullName>
    </submittedName>
</protein>
<dbReference type="GO" id="GO:0003700">
    <property type="term" value="F:DNA-binding transcription factor activity"/>
    <property type="evidence" value="ECO:0007669"/>
    <property type="project" value="TreeGrafter"/>
</dbReference>
<sequence length="72" mass="8251">MIGEKIRELREKKNLSISELAERAGVAKSYLSLIERNNYSNPSIHYLTKICKVLDVSLNDLINFEENINQGN</sequence>
<gene>
    <name evidence="3" type="ORF">KHB02_24470</name>
</gene>
<dbReference type="AlphaFoldDB" id="A0A942T1W4"/>
<dbReference type="Gene3D" id="1.10.260.40">
    <property type="entry name" value="lambda repressor-like DNA-binding domains"/>
    <property type="match status" value="1"/>
</dbReference>
<dbReference type="SUPFAM" id="SSF47413">
    <property type="entry name" value="lambda repressor-like DNA-binding domains"/>
    <property type="match status" value="1"/>
</dbReference>
<proteinExistence type="predicted"/>
<dbReference type="PANTHER" id="PTHR46797:SF13">
    <property type="entry name" value="HTH-TYPE TRANSCRIPTIONAL REGULATOR SINR"/>
    <property type="match status" value="1"/>
</dbReference>
<dbReference type="Pfam" id="PF01381">
    <property type="entry name" value="HTH_3"/>
    <property type="match status" value="1"/>
</dbReference>
<dbReference type="InterPro" id="IPR050807">
    <property type="entry name" value="TransReg_Diox_bact_type"/>
</dbReference>
<dbReference type="GO" id="GO:0005829">
    <property type="term" value="C:cytosol"/>
    <property type="evidence" value="ECO:0007669"/>
    <property type="project" value="TreeGrafter"/>
</dbReference>
<dbReference type="PROSITE" id="PS50943">
    <property type="entry name" value="HTH_CROC1"/>
    <property type="match status" value="1"/>
</dbReference>
<dbReference type="EMBL" id="JAGYPE010000004">
    <property type="protein sequence ID" value="MBS4184557.1"/>
    <property type="molecule type" value="Genomic_DNA"/>
</dbReference>
<dbReference type="InterPro" id="IPR010982">
    <property type="entry name" value="Lambda_DNA-bd_dom_sf"/>
</dbReference>
<evidence type="ECO:0000313" key="3">
    <source>
        <dbReference type="EMBL" id="MBS4184557.1"/>
    </source>
</evidence>
<comment type="caution">
    <text evidence="3">The sequence shown here is derived from an EMBL/GenBank/DDBJ whole genome shotgun (WGS) entry which is preliminary data.</text>
</comment>